<evidence type="ECO:0000256" key="1">
    <source>
        <dbReference type="ARBA" id="ARBA00022737"/>
    </source>
</evidence>
<dbReference type="GO" id="GO:0052621">
    <property type="term" value="F:diguanylate cyclase activity"/>
    <property type="evidence" value="ECO:0007669"/>
    <property type="project" value="UniProtKB-EC"/>
</dbReference>
<feature type="domain" description="GGDEF" evidence="3">
    <location>
        <begin position="16"/>
        <end position="153"/>
    </location>
</feature>
<dbReference type="InterPro" id="IPR056822">
    <property type="entry name" value="TEN_NHL"/>
</dbReference>
<dbReference type="InterPro" id="IPR043128">
    <property type="entry name" value="Rev_trsase/Diguanyl_cyclase"/>
</dbReference>
<sequence>MEEIVKYSDQMLKSDIPFGVAIIDIDYLIRLCLRFEPDEIQIIMDEIRHYLRDYCPPQVGLWQSDGDEFILVWPGNGIQELTSYLNALKTDFRKQRFCWQINSSLSNIRITFSAGCAVMPRDGQGLQSLMRKALVAMFLAKAHRRDKVVAAPHPDDESGRFKPAFPSSRVKIVIGDYGTVGYADDRIPASEARLWEPQAMDTDDLGNLYIADQNNHAVLKFDGTFVHRIVGNGHYGYSGDGGIAVRASLNKPTGLFVHKHHLYITDTGNDAVRRVDLKSGIIETVAGMGKPGYEGDGGRALNALLNKPGGTVVDSEGNLFINDIANNVIRKVDTEGTITTFAGTGEYGYEGDGGQAIHASFAEIYGIGIDQRTGDLYIADYFNHCIRKIERQTGIIRTIAGCGIAGKGRDGKTLLSACLDRPVAVTCGPDGSIYIAESGNNCVTVISEEGTLLTLVGDGVAGIGPDGSSAAFRLANPNALAVGPEDRLYILDGASNRICEIQISK</sequence>
<keyword evidence="1" id="KW-0677">Repeat</keyword>
<dbReference type="RefSeq" id="WP_331846157.1">
    <property type="nucleotide sequence ID" value="NZ_JAZHPZ010000003.1"/>
</dbReference>
<dbReference type="PANTHER" id="PTHR46388:SF2">
    <property type="entry name" value="NHL REPEAT-CONTAINING PROTEIN 2"/>
    <property type="match status" value="1"/>
</dbReference>
<proteinExistence type="predicted"/>
<dbReference type="InterPro" id="IPR029787">
    <property type="entry name" value="Nucleotide_cyclase"/>
</dbReference>
<organism evidence="4 5">
    <name type="scientific">Paenibacillus haidiansis</name>
    <dbReference type="NCBI Taxonomy" id="1574488"/>
    <lineage>
        <taxon>Bacteria</taxon>
        <taxon>Bacillati</taxon>
        <taxon>Bacillota</taxon>
        <taxon>Bacilli</taxon>
        <taxon>Bacillales</taxon>
        <taxon>Paenibacillaceae</taxon>
        <taxon>Paenibacillus</taxon>
    </lineage>
</organism>
<dbReference type="Gene3D" id="2.120.10.30">
    <property type="entry name" value="TolB, C-terminal domain"/>
    <property type="match status" value="3"/>
</dbReference>
<dbReference type="Proteomes" id="UP001306950">
    <property type="component" value="Unassembled WGS sequence"/>
</dbReference>
<dbReference type="InterPro" id="IPR011042">
    <property type="entry name" value="6-blade_b-propeller_TolB-like"/>
</dbReference>
<dbReference type="InterPro" id="IPR001258">
    <property type="entry name" value="NHL_repeat"/>
</dbReference>
<dbReference type="Pfam" id="PF25021">
    <property type="entry name" value="TEN_NHL"/>
    <property type="match status" value="1"/>
</dbReference>
<dbReference type="EMBL" id="JAZHPZ010000003">
    <property type="protein sequence ID" value="MEF2965934.1"/>
    <property type="molecule type" value="Genomic_DNA"/>
</dbReference>
<dbReference type="PROSITE" id="PS51125">
    <property type="entry name" value="NHL"/>
    <property type="match status" value="1"/>
</dbReference>
<dbReference type="Pfam" id="PF00990">
    <property type="entry name" value="GGDEF"/>
    <property type="match status" value="1"/>
</dbReference>
<dbReference type="PROSITE" id="PS50887">
    <property type="entry name" value="GGDEF"/>
    <property type="match status" value="1"/>
</dbReference>
<evidence type="ECO:0000259" key="3">
    <source>
        <dbReference type="PROSITE" id="PS50887"/>
    </source>
</evidence>
<protein>
    <submittedName>
        <fullName evidence="4">Diguanylate cyclase</fullName>
        <ecNumber evidence="4">2.7.7.65</ecNumber>
    </submittedName>
</protein>
<keyword evidence="4" id="KW-0548">Nucleotidyltransferase</keyword>
<dbReference type="SUPFAM" id="SSF55073">
    <property type="entry name" value="Nucleotide cyclase"/>
    <property type="match status" value="1"/>
</dbReference>
<name>A0ABU7VQ96_9BACL</name>
<feature type="repeat" description="NHL" evidence="2">
    <location>
        <begin position="419"/>
        <end position="449"/>
    </location>
</feature>
<dbReference type="Gene3D" id="3.30.70.270">
    <property type="match status" value="1"/>
</dbReference>
<dbReference type="InterPro" id="IPR000160">
    <property type="entry name" value="GGDEF_dom"/>
</dbReference>
<dbReference type="SUPFAM" id="SSF101898">
    <property type="entry name" value="NHL repeat"/>
    <property type="match status" value="1"/>
</dbReference>
<keyword evidence="4" id="KW-0808">Transferase</keyword>
<comment type="caution">
    <text evidence="4">The sequence shown here is derived from an EMBL/GenBank/DDBJ whole genome shotgun (WGS) entry which is preliminary data.</text>
</comment>
<evidence type="ECO:0000313" key="4">
    <source>
        <dbReference type="EMBL" id="MEF2965934.1"/>
    </source>
</evidence>
<accession>A0ABU7VQ96</accession>
<evidence type="ECO:0000256" key="2">
    <source>
        <dbReference type="PROSITE-ProRule" id="PRU00504"/>
    </source>
</evidence>
<reference evidence="4 5" key="1">
    <citation type="submission" date="2024-02" db="EMBL/GenBank/DDBJ databases">
        <title>A nitrogen-fixing paenibacillus bacterium.</title>
        <authorList>
            <person name="Zhang W.L."/>
            <person name="Chen S.F."/>
        </authorList>
    </citation>
    <scope>NUCLEOTIDE SEQUENCE [LARGE SCALE GENOMIC DNA]</scope>
    <source>
        <strain evidence="4 5">M1</strain>
    </source>
</reference>
<evidence type="ECO:0000313" key="5">
    <source>
        <dbReference type="Proteomes" id="UP001306950"/>
    </source>
</evidence>
<dbReference type="PANTHER" id="PTHR46388">
    <property type="entry name" value="NHL REPEAT-CONTAINING PROTEIN 2"/>
    <property type="match status" value="1"/>
</dbReference>
<dbReference type="EC" id="2.7.7.65" evidence="4"/>
<gene>
    <name evidence="4" type="ORF">V3851_08840</name>
</gene>
<keyword evidence="5" id="KW-1185">Reference proteome</keyword>